<dbReference type="Proteomes" id="UP001501427">
    <property type="component" value="Unassembled WGS sequence"/>
</dbReference>
<feature type="domain" description="Integral membrane bound transporter" evidence="6">
    <location>
        <begin position="36"/>
        <end position="158"/>
    </location>
</feature>
<evidence type="ECO:0000313" key="8">
    <source>
        <dbReference type="EMBL" id="MBB4777171.1"/>
    </source>
</evidence>
<reference evidence="7" key="3">
    <citation type="submission" date="2023-12" db="EMBL/GenBank/DDBJ databases">
        <authorList>
            <person name="Sun Q."/>
            <person name="Inoue M."/>
        </authorList>
    </citation>
    <scope>NUCLEOTIDE SEQUENCE</scope>
    <source>
        <strain evidence="7">JCM 10667</strain>
    </source>
</reference>
<keyword evidence="2 5" id="KW-0812">Transmembrane</keyword>
<dbReference type="GO" id="GO:0016020">
    <property type="term" value="C:membrane"/>
    <property type="evidence" value="ECO:0007669"/>
    <property type="project" value="UniProtKB-SubCell"/>
</dbReference>
<feature type="transmembrane region" description="Helical" evidence="5">
    <location>
        <begin position="122"/>
        <end position="142"/>
    </location>
</feature>
<dbReference type="RefSeq" id="WP_184887449.1">
    <property type="nucleotide sequence ID" value="NZ_BAAAHD010000052.1"/>
</dbReference>
<dbReference type="InterPro" id="IPR049453">
    <property type="entry name" value="Memb_transporter_dom"/>
</dbReference>
<evidence type="ECO:0000256" key="3">
    <source>
        <dbReference type="ARBA" id="ARBA00022989"/>
    </source>
</evidence>
<comment type="subcellular location">
    <subcellularLocation>
        <location evidence="1">Membrane</location>
        <topology evidence="1">Multi-pass membrane protein</topology>
    </subcellularLocation>
</comment>
<keyword evidence="4 5" id="KW-0472">Membrane</keyword>
<comment type="caution">
    <text evidence="8">The sequence shown here is derived from an EMBL/GenBank/DDBJ whole genome shotgun (WGS) entry which is preliminary data.</text>
</comment>
<dbReference type="Proteomes" id="UP000549343">
    <property type="component" value="Unassembled WGS sequence"/>
</dbReference>
<evidence type="ECO:0000313" key="10">
    <source>
        <dbReference type="Proteomes" id="UP001501427"/>
    </source>
</evidence>
<evidence type="ECO:0000313" key="9">
    <source>
        <dbReference type="Proteomes" id="UP000549343"/>
    </source>
</evidence>
<evidence type="ECO:0000256" key="5">
    <source>
        <dbReference type="SAM" id="Phobius"/>
    </source>
</evidence>
<proteinExistence type="predicted"/>
<evidence type="ECO:0000313" key="7">
    <source>
        <dbReference type="EMBL" id="GAA0581379.1"/>
    </source>
</evidence>
<evidence type="ECO:0000256" key="4">
    <source>
        <dbReference type="ARBA" id="ARBA00023136"/>
    </source>
</evidence>
<name>A0A7W7MZQ1_9ACTN</name>
<keyword evidence="3 5" id="KW-1133">Transmembrane helix</keyword>
<evidence type="ECO:0000256" key="1">
    <source>
        <dbReference type="ARBA" id="ARBA00004141"/>
    </source>
</evidence>
<dbReference type="EMBL" id="BAAAHD010000052">
    <property type="protein sequence ID" value="GAA0581379.1"/>
    <property type="molecule type" value="Genomic_DNA"/>
</dbReference>
<dbReference type="Pfam" id="PF13515">
    <property type="entry name" value="FUSC_2"/>
    <property type="match status" value="1"/>
</dbReference>
<gene>
    <name evidence="8" type="ORF">F4557_005589</name>
    <name evidence="7" type="ORF">GCM10009546_49790</name>
</gene>
<reference evidence="8 9" key="2">
    <citation type="submission" date="2020-08" db="EMBL/GenBank/DDBJ databases">
        <title>Sequencing the genomes of 1000 actinobacteria strains.</title>
        <authorList>
            <person name="Klenk H.-P."/>
        </authorList>
    </citation>
    <scope>NUCLEOTIDE SEQUENCE [LARGE SCALE GENOMIC DNA]</scope>
    <source>
        <strain evidence="8 9">DSM 44772</strain>
    </source>
</reference>
<accession>A0A7W7MZQ1</accession>
<feature type="transmembrane region" description="Helical" evidence="5">
    <location>
        <begin position="148"/>
        <end position="168"/>
    </location>
</feature>
<feature type="transmembrane region" description="Helical" evidence="5">
    <location>
        <begin position="97"/>
        <end position="115"/>
    </location>
</feature>
<organism evidence="8 9">
    <name type="scientific">Actinomadura livida</name>
    <dbReference type="NCBI Taxonomy" id="79909"/>
    <lineage>
        <taxon>Bacteria</taxon>
        <taxon>Bacillati</taxon>
        <taxon>Actinomycetota</taxon>
        <taxon>Actinomycetes</taxon>
        <taxon>Streptosporangiales</taxon>
        <taxon>Thermomonosporaceae</taxon>
        <taxon>Actinomadura</taxon>
    </lineage>
</organism>
<sequence length="365" mass="40046">MRFGGFRGHLMPFAGWRYWEERAKLTVKAVVAATVAWLVARHLVGHPDPYFAPLAALLGVYPTVVRSVQESLKYGAGFVIGAALAIPVGRLLGPTTIGIAVVLLVAMMVAGWRRLGDQSPQVAFTALFALLFGGHQAAAYVMPRIADVAVGLTVGLAVNALVFPPLHLRRGEDAVREMRGALADAMGALAENVVDPVEWDSLWGERESRLVGVQRQARYAVEQAESSLRANPRARWWGYPVRWRETPGRWAAPGRLNTLENAMSYTRSIGATLRLAMGGDEDDLPADTAFRHGYSALLHKLADLMRHLPEAPDEEAFAEAERMQEELERPHLAPGTDVAGLWDPVKEMLRLSRLLLDQIGGLRRG</sequence>
<protein>
    <submittedName>
        <fullName evidence="7">Aromatic acid exporter family protein</fullName>
    </submittedName>
    <submittedName>
        <fullName evidence="8">Putative membrane protein YccC</fullName>
    </submittedName>
</protein>
<dbReference type="AlphaFoldDB" id="A0A7W7MZQ1"/>
<evidence type="ECO:0000256" key="2">
    <source>
        <dbReference type="ARBA" id="ARBA00022692"/>
    </source>
</evidence>
<keyword evidence="10" id="KW-1185">Reference proteome</keyword>
<evidence type="ECO:0000259" key="6">
    <source>
        <dbReference type="Pfam" id="PF13515"/>
    </source>
</evidence>
<reference evidence="7 10" key="1">
    <citation type="journal article" date="2019" name="Int. J. Syst. Evol. Microbiol.">
        <title>The Global Catalogue of Microorganisms (GCM) 10K type strain sequencing project: providing services to taxonomists for standard genome sequencing and annotation.</title>
        <authorList>
            <consortium name="The Broad Institute Genomics Platform"/>
            <consortium name="The Broad Institute Genome Sequencing Center for Infectious Disease"/>
            <person name="Wu L."/>
            <person name="Ma J."/>
        </authorList>
    </citation>
    <scope>NUCLEOTIDE SEQUENCE [LARGE SCALE GENOMIC DNA]</scope>
    <source>
        <strain evidence="7 10">JCM 10667</strain>
    </source>
</reference>
<dbReference type="EMBL" id="JACHMV010000001">
    <property type="protein sequence ID" value="MBB4777171.1"/>
    <property type="molecule type" value="Genomic_DNA"/>
</dbReference>